<dbReference type="InterPro" id="IPR020846">
    <property type="entry name" value="MFS_dom"/>
</dbReference>
<dbReference type="FunFam" id="1.20.1250.20:FF:000011">
    <property type="entry name" value="MFS multidrug transporter, putative"/>
    <property type="match status" value="1"/>
</dbReference>
<feature type="transmembrane region" description="Helical" evidence="6">
    <location>
        <begin position="85"/>
        <end position="108"/>
    </location>
</feature>
<evidence type="ECO:0000256" key="1">
    <source>
        <dbReference type="ARBA" id="ARBA00004141"/>
    </source>
</evidence>
<dbReference type="VEuPathDB" id="FungiDB:ASPCADRAFT_516871"/>
<organism evidence="8 9">
    <name type="scientific">Aspergillus carbonarius (strain ITEM 5010)</name>
    <dbReference type="NCBI Taxonomy" id="602072"/>
    <lineage>
        <taxon>Eukaryota</taxon>
        <taxon>Fungi</taxon>
        <taxon>Dikarya</taxon>
        <taxon>Ascomycota</taxon>
        <taxon>Pezizomycotina</taxon>
        <taxon>Eurotiomycetes</taxon>
        <taxon>Eurotiomycetidae</taxon>
        <taxon>Eurotiales</taxon>
        <taxon>Aspergillaceae</taxon>
        <taxon>Aspergillus</taxon>
        <taxon>Aspergillus subgen. Circumdati</taxon>
    </lineage>
</organism>
<feature type="transmembrane region" description="Helical" evidence="6">
    <location>
        <begin position="365"/>
        <end position="384"/>
    </location>
</feature>
<protein>
    <recommendedName>
        <fullName evidence="7">Major facilitator superfamily (MFS) profile domain-containing protein</fullName>
    </recommendedName>
</protein>
<proteinExistence type="predicted"/>
<sequence length="496" mass="53493">MTPLDNSTNSTNDQETNSIVLPEKQHHDPAFLVKFENGDPEDPRNFSSKRKAFLTFQMSMLALVGALGSSILSPGQSAIAEYTHISQEVAVLATSLYVLGWAVGPVLWGPISEVYGRRWGMLPAVFCLALFSIGTATSKNAASIFITRFIGGIFGSAPINNVGAALSDLYTPKDRGMAMTFLAVCISGGPTVGPIIGSALVTNSKLGWRWTMYIEAICAFALCGFATLMLRETYMPVLLKKKAQKMRRTGGNEKYWHPHDSQSISLENAISKHFARPLRMLVTESIMTSVALYASFTYSLIYLCLQVYPIVFEEERGYSPLIACLPFLGILVGIMSALAINFANQAWYARAMRANNGKAVPEARLPPMLIGGVLLPTGLFWLGWTAAPKYPWALPTVAGGFVGAGFNIIFQQCLNYLVDAYGPYAASAISANTILRSLLAAGLPLAAKPMFHNMGVGPATSLLGGIACLALPIPVLLMKYGPALRRKSILAPTSSE</sequence>
<feature type="transmembrane region" description="Helical" evidence="6">
    <location>
        <begin position="144"/>
        <end position="166"/>
    </location>
</feature>
<dbReference type="PANTHER" id="PTHR23502">
    <property type="entry name" value="MAJOR FACILITATOR SUPERFAMILY"/>
    <property type="match status" value="1"/>
</dbReference>
<feature type="transmembrane region" description="Helical" evidence="6">
    <location>
        <begin position="320"/>
        <end position="344"/>
    </location>
</feature>
<dbReference type="PANTHER" id="PTHR23502:SF49">
    <property type="entry name" value="MAJOR FACILITATOR SUPERFAMILY (MFS) PROFILE DOMAIN-CONTAINING PROTEIN"/>
    <property type="match status" value="1"/>
</dbReference>
<dbReference type="CDD" id="cd17323">
    <property type="entry name" value="MFS_Tpo1_MDR_like"/>
    <property type="match status" value="1"/>
</dbReference>
<evidence type="ECO:0000256" key="3">
    <source>
        <dbReference type="ARBA" id="ARBA00022989"/>
    </source>
</evidence>
<dbReference type="STRING" id="602072.A0A1R3RHD6"/>
<feature type="domain" description="Major facilitator superfamily (MFS) profile" evidence="7">
    <location>
        <begin position="54"/>
        <end position="496"/>
    </location>
</feature>
<dbReference type="SUPFAM" id="SSF103473">
    <property type="entry name" value="MFS general substrate transporter"/>
    <property type="match status" value="1"/>
</dbReference>
<evidence type="ECO:0000313" key="8">
    <source>
        <dbReference type="EMBL" id="OOF93905.1"/>
    </source>
</evidence>
<keyword evidence="9" id="KW-1185">Reference proteome</keyword>
<dbReference type="InterPro" id="IPR011701">
    <property type="entry name" value="MFS"/>
</dbReference>
<evidence type="ECO:0000256" key="2">
    <source>
        <dbReference type="ARBA" id="ARBA00022692"/>
    </source>
</evidence>
<dbReference type="Pfam" id="PF07690">
    <property type="entry name" value="MFS_1"/>
    <property type="match status" value="1"/>
</dbReference>
<feature type="transmembrane region" description="Helical" evidence="6">
    <location>
        <begin position="459"/>
        <end position="478"/>
    </location>
</feature>
<dbReference type="Gene3D" id="1.20.1250.20">
    <property type="entry name" value="MFS general substrate transporter like domains"/>
    <property type="match status" value="1"/>
</dbReference>
<evidence type="ECO:0000259" key="7">
    <source>
        <dbReference type="PROSITE" id="PS50850"/>
    </source>
</evidence>
<comment type="subcellular location">
    <subcellularLocation>
        <location evidence="1">Membrane</location>
        <topology evidence="1">Multi-pass membrane protein</topology>
    </subcellularLocation>
</comment>
<feature type="transmembrane region" description="Helical" evidence="6">
    <location>
        <begin position="212"/>
        <end position="230"/>
    </location>
</feature>
<keyword evidence="4 6" id="KW-0472">Membrane</keyword>
<dbReference type="GO" id="GO:0005886">
    <property type="term" value="C:plasma membrane"/>
    <property type="evidence" value="ECO:0007669"/>
    <property type="project" value="TreeGrafter"/>
</dbReference>
<feature type="transmembrane region" description="Helical" evidence="6">
    <location>
        <begin position="286"/>
        <end position="308"/>
    </location>
</feature>
<dbReference type="Proteomes" id="UP000188318">
    <property type="component" value="Unassembled WGS sequence"/>
</dbReference>
<feature type="transmembrane region" description="Helical" evidence="6">
    <location>
        <begin position="52"/>
        <end position="73"/>
    </location>
</feature>
<feature type="transmembrane region" description="Helical" evidence="6">
    <location>
        <begin position="422"/>
        <end position="447"/>
    </location>
</feature>
<feature type="region of interest" description="Disordered" evidence="5">
    <location>
        <begin position="1"/>
        <end position="21"/>
    </location>
</feature>
<dbReference type="OMA" id="WGPISEV"/>
<keyword evidence="3 6" id="KW-1133">Transmembrane helix</keyword>
<dbReference type="InterPro" id="IPR036259">
    <property type="entry name" value="MFS_trans_sf"/>
</dbReference>
<evidence type="ECO:0000256" key="6">
    <source>
        <dbReference type="SAM" id="Phobius"/>
    </source>
</evidence>
<feature type="transmembrane region" description="Helical" evidence="6">
    <location>
        <begin position="390"/>
        <end position="410"/>
    </location>
</feature>
<feature type="transmembrane region" description="Helical" evidence="6">
    <location>
        <begin position="120"/>
        <end position="138"/>
    </location>
</feature>
<dbReference type="GO" id="GO:0022857">
    <property type="term" value="F:transmembrane transporter activity"/>
    <property type="evidence" value="ECO:0007669"/>
    <property type="project" value="InterPro"/>
</dbReference>
<evidence type="ECO:0000256" key="4">
    <source>
        <dbReference type="ARBA" id="ARBA00023136"/>
    </source>
</evidence>
<accession>A0A1R3RHD6</accession>
<evidence type="ECO:0000313" key="9">
    <source>
        <dbReference type="Proteomes" id="UP000188318"/>
    </source>
</evidence>
<name>A0A1R3RHD6_ASPC5</name>
<dbReference type="AlphaFoldDB" id="A0A1R3RHD6"/>
<feature type="transmembrane region" description="Helical" evidence="6">
    <location>
        <begin position="178"/>
        <end position="200"/>
    </location>
</feature>
<dbReference type="PROSITE" id="PS50850">
    <property type="entry name" value="MFS"/>
    <property type="match status" value="1"/>
</dbReference>
<dbReference type="OrthoDB" id="9986881at2759"/>
<gene>
    <name evidence="8" type="ORF">ASPCADRAFT_516871</name>
</gene>
<reference evidence="9" key="1">
    <citation type="journal article" date="2017" name="Genome Biol.">
        <title>Comparative genomics reveals high biological diversity and specific adaptations in the industrially and medically important fungal genus Aspergillus.</title>
        <authorList>
            <person name="de Vries R.P."/>
            <person name="Riley R."/>
            <person name="Wiebenga A."/>
            <person name="Aguilar-Osorio G."/>
            <person name="Amillis S."/>
            <person name="Uchima C.A."/>
            <person name="Anderluh G."/>
            <person name="Asadollahi M."/>
            <person name="Askin M."/>
            <person name="Barry K."/>
            <person name="Battaglia E."/>
            <person name="Bayram O."/>
            <person name="Benocci T."/>
            <person name="Braus-Stromeyer S.A."/>
            <person name="Caldana C."/>
            <person name="Canovas D."/>
            <person name="Cerqueira G.C."/>
            <person name="Chen F."/>
            <person name="Chen W."/>
            <person name="Choi C."/>
            <person name="Clum A."/>
            <person name="Dos Santos R.A."/>
            <person name="Damasio A.R."/>
            <person name="Diallinas G."/>
            <person name="Emri T."/>
            <person name="Fekete E."/>
            <person name="Flipphi M."/>
            <person name="Freyberg S."/>
            <person name="Gallo A."/>
            <person name="Gournas C."/>
            <person name="Habgood R."/>
            <person name="Hainaut M."/>
            <person name="Harispe M.L."/>
            <person name="Henrissat B."/>
            <person name="Hilden K.S."/>
            <person name="Hope R."/>
            <person name="Hossain A."/>
            <person name="Karabika E."/>
            <person name="Karaffa L."/>
            <person name="Karanyi Z."/>
            <person name="Krasevec N."/>
            <person name="Kuo A."/>
            <person name="Kusch H."/>
            <person name="LaButti K."/>
            <person name="Lagendijk E.L."/>
            <person name="Lapidus A."/>
            <person name="Levasseur A."/>
            <person name="Lindquist E."/>
            <person name="Lipzen A."/>
            <person name="Logrieco A.F."/>
            <person name="MacCabe A."/>
            <person name="Maekelae M.R."/>
            <person name="Malavazi I."/>
            <person name="Melin P."/>
            <person name="Meyer V."/>
            <person name="Mielnichuk N."/>
            <person name="Miskei M."/>
            <person name="Molnar A.P."/>
            <person name="Mule G."/>
            <person name="Ngan C.Y."/>
            <person name="Orejas M."/>
            <person name="Orosz E."/>
            <person name="Ouedraogo J.P."/>
            <person name="Overkamp K.M."/>
            <person name="Park H.-S."/>
            <person name="Perrone G."/>
            <person name="Piumi F."/>
            <person name="Punt P.J."/>
            <person name="Ram A.F."/>
            <person name="Ramon A."/>
            <person name="Rauscher S."/>
            <person name="Record E."/>
            <person name="Riano-Pachon D.M."/>
            <person name="Robert V."/>
            <person name="Roehrig J."/>
            <person name="Ruller R."/>
            <person name="Salamov A."/>
            <person name="Salih N.S."/>
            <person name="Samson R.A."/>
            <person name="Sandor E."/>
            <person name="Sanguinetti M."/>
            <person name="Schuetze T."/>
            <person name="Sepcic K."/>
            <person name="Shelest E."/>
            <person name="Sherlock G."/>
            <person name="Sophianopoulou V."/>
            <person name="Squina F.M."/>
            <person name="Sun H."/>
            <person name="Susca A."/>
            <person name="Todd R.B."/>
            <person name="Tsang A."/>
            <person name="Unkles S.E."/>
            <person name="van de Wiele N."/>
            <person name="van Rossen-Uffink D."/>
            <person name="Oliveira J.V."/>
            <person name="Vesth T.C."/>
            <person name="Visser J."/>
            <person name="Yu J.-H."/>
            <person name="Zhou M."/>
            <person name="Andersen M.R."/>
            <person name="Archer D.B."/>
            <person name="Baker S.E."/>
            <person name="Benoit I."/>
            <person name="Brakhage A.A."/>
            <person name="Braus G.H."/>
            <person name="Fischer R."/>
            <person name="Frisvad J.C."/>
            <person name="Goldman G.H."/>
            <person name="Houbraken J."/>
            <person name="Oakley B."/>
            <person name="Pocsi I."/>
            <person name="Scazzocchio C."/>
            <person name="Seiboth B."/>
            <person name="vanKuyk P.A."/>
            <person name="Wortman J."/>
            <person name="Dyer P.S."/>
            <person name="Grigoriev I.V."/>
        </authorList>
    </citation>
    <scope>NUCLEOTIDE SEQUENCE [LARGE SCALE GENOMIC DNA]</scope>
    <source>
        <strain evidence="9">ITEM 5010</strain>
    </source>
</reference>
<feature type="compositionally biased region" description="Polar residues" evidence="5">
    <location>
        <begin position="1"/>
        <end position="19"/>
    </location>
</feature>
<dbReference type="EMBL" id="KV907503">
    <property type="protein sequence ID" value="OOF93905.1"/>
    <property type="molecule type" value="Genomic_DNA"/>
</dbReference>
<keyword evidence="2 6" id="KW-0812">Transmembrane</keyword>
<evidence type="ECO:0000256" key="5">
    <source>
        <dbReference type="SAM" id="MobiDB-lite"/>
    </source>
</evidence>